<dbReference type="InterPro" id="IPR026392">
    <property type="entry name" value="Exo/Archaeosortase_dom"/>
</dbReference>
<organism evidence="9 10">
    <name type="scientific">Cerasicoccus arenae</name>
    <dbReference type="NCBI Taxonomy" id="424488"/>
    <lineage>
        <taxon>Bacteria</taxon>
        <taxon>Pseudomonadati</taxon>
        <taxon>Verrucomicrobiota</taxon>
        <taxon>Opitutia</taxon>
        <taxon>Puniceicoccales</taxon>
        <taxon>Cerasicoccaceae</taxon>
        <taxon>Cerasicoccus</taxon>
    </lineage>
</organism>
<dbReference type="GO" id="GO:0005886">
    <property type="term" value="C:plasma membrane"/>
    <property type="evidence" value="ECO:0007669"/>
    <property type="project" value="UniProtKB-SubCell"/>
</dbReference>
<dbReference type="InterPro" id="IPR019127">
    <property type="entry name" value="Exosortase"/>
</dbReference>
<evidence type="ECO:0000313" key="9">
    <source>
        <dbReference type="EMBL" id="GHC09063.1"/>
    </source>
</evidence>
<feature type="transmembrane region" description="Helical" evidence="8">
    <location>
        <begin position="12"/>
        <end position="32"/>
    </location>
</feature>
<comment type="subcellular location">
    <subcellularLocation>
        <location evidence="1">Cell membrane</location>
        <topology evidence="1">Multi-pass membrane protein</topology>
    </subcellularLocation>
</comment>
<evidence type="ECO:0008006" key="11">
    <source>
        <dbReference type="Google" id="ProtNLM"/>
    </source>
</evidence>
<reference evidence="9" key="1">
    <citation type="journal article" date="2014" name="Int. J. Syst. Evol. Microbiol.">
        <title>Complete genome sequence of Corynebacterium casei LMG S-19264T (=DSM 44701T), isolated from a smear-ripened cheese.</title>
        <authorList>
            <consortium name="US DOE Joint Genome Institute (JGI-PGF)"/>
            <person name="Walter F."/>
            <person name="Albersmeier A."/>
            <person name="Kalinowski J."/>
            <person name="Ruckert C."/>
        </authorList>
    </citation>
    <scope>NUCLEOTIDE SEQUENCE</scope>
    <source>
        <strain evidence="9">KCTC 12870</strain>
    </source>
</reference>
<sequence length="384" mass="42769">MGLVGQKVQCDLLLRSAWGSLFLILFVSNVSSETKTSSQHSKFLADLNRFDPLTRFIAGLVIFMAGLLIFDQYFYWSTIPDYSFGYLVPMFAAYVIYDRWPNIFRYLIGEGEMPRGKSGSLLESLFNVLFWLGLFGSLMVFFMGSLIRAGQGPSNQGSLALAMGFGGIVIGFAYLCSERDTVGREYDLKQRLTFTLWFLFPALVWLISAPMVMYLDSTVKLYLLEWVTVIVYHVYDFLGFSLVREGNVLLMPKGRVGVADACSGIRSLTGCIFAGTFLAAVFLDRFWKKALLFVTACVLAFVMNIFRSLFLTGWAYHYGAGAIDDEVPIIGMSVHDIAGFSVLGLTVLFLLALLPLFTLTFAEDDEDDNGDDGTLPNAEPAHHS</sequence>
<evidence type="ECO:0000256" key="1">
    <source>
        <dbReference type="ARBA" id="ARBA00004651"/>
    </source>
</evidence>
<feature type="transmembrane region" description="Helical" evidence="8">
    <location>
        <begin position="159"/>
        <end position="175"/>
    </location>
</feature>
<evidence type="ECO:0000256" key="7">
    <source>
        <dbReference type="ARBA" id="ARBA00023136"/>
    </source>
</evidence>
<feature type="transmembrane region" description="Helical" evidence="8">
    <location>
        <begin position="290"/>
        <end position="317"/>
    </location>
</feature>
<reference evidence="9" key="2">
    <citation type="submission" date="2020-09" db="EMBL/GenBank/DDBJ databases">
        <authorList>
            <person name="Sun Q."/>
            <person name="Kim S."/>
        </authorList>
    </citation>
    <scope>NUCLEOTIDE SEQUENCE</scope>
    <source>
        <strain evidence="9">KCTC 12870</strain>
    </source>
</reference>
<evidence type="ECO:0000256" key="6">
    <source>
        <dbReference type="ARBA" id="ARBA00022989"/>
    </source>
</evidence>
<feature type="transmembrane region" description="Helical" evidence="8">
    <location>
        <begin position="222"/>
        <end position="243"/>
    </location>
</feature>
<keyword evidence="5" id="KW-0378">Hydrolase</keyword>
<keyword evidence="7 8" id="KW-0472">Membrane</keyword>
<dbReference type="GO" id="GO:0006508">
    <property type="term" value="P:proteolysis"/>
    <property type="evidence" value="ECO:0007669"/>
    <property type="project" value="UniProtKB-KW"/>
</dbReference>
<name>A0A8J3DE11_9BACT</name>
<dbReference type="Pfam" id="PF09721">
    <property type="entry name" value="Exosortase_EpsH"/>
    <property type="match status" value="1"/>
</dbReference>
<gene>
    <name evidence="9" type="ORF">GCM10007047_27910</name>
</gene>
<dbReference type="GO" id="GO:0008233">
    <property type="term" value="F:peptidase activity"/>
    <property type="evidence" value="ECO:0007669"/>
    <property type="project" value="UniProtKB-KW"/>
</dbReference>
<evidence type="ECO:0000256" key="8">
    <source>
        <dbReference type="SAM" id="Phobius"/>
    </source>
</evidence>
<dbReference type="AlphaFoldDB" id="A0A8J3DE11"/>
<proteinExistence type="predicted"/>
<feature type="transmembrane region" description="Helical" evidence="8">
    <location>
        <begin position="128"/>
        <end position="147"/>
    </location>
</feature>
<keyword evidence="3" id="KW-0645">Protease</keyword>
<comment type="caution">
    <text evidence="9">The sequence shown here is derived from an EMBL/GenBank/DDBJ whole genome shotgun (WGS) entry which is preliminary data.</text>
</comment>
<evidence type="ECO:0000313" key="10">
    <source>
        <dbReference type="Proteomes" id="UP000642829"/>
    </source>
</evidence>
<accession>A0A8J3DE11</accession>
<keyword evidence="4 8" id="KW-0812">Transmembrane</keyword>
<dbReference type="EMBL" id="BMXG01000020">
    <property type="protein sequence ID" value="GHC09063.1"/>
    <property type="molecule type" value="Genomic_DNA"/>
</dbReference>
<keyword evidence="10" id="KW-1185">Reference proteome</keyword>
<evidence type="ECO:0000256" key="2">
    <source>
        <dbReference type="ARBA" id="ARBA00022475"/>
    </source>
</evidence>
<evidence type="ECO:0000256" key="4">
    <source>
        <dbReference type="ARBA" id="ARBA00022692"/>
    </source>
</evidence>
<feature type="transmembrane region" description="Helical" evidence="8">
    <location>
        <begin position="337"/>
        <end position="357"/>
    </location>
</feature>
<evidence type="ECO:0000256" key="3">
    <source>
        <dbReference type="ARBA" id="ARBA00022670"/>
    </source>
</evidence>
<keyword evidence="2" id="KW-1003">Cell membrane</keyword>
<evidence type="ECO:0000256" key="5">
    <source>
        <dbReference type="ARBA" id="ARBA00022801"/>
    </source>
</evidence>
<dbReference type="Proteomes" id="UP000642829">
    <property type="component" value="Unassembled WGS sequence"/>
</dbReference>
<feature type="transmembrane region" description="Helical" evidence="8">
    <location>
        <begin position="195"/>
        <end position="215"/>
    </location>
</feature>
<protein>
    <recommendedName>
        <fullName evidence="11">Exosortase</fullName>
    </recommendedName>
</protein>
<dbReference type="NCBIfam" id="TIGR04178">
    <property type="entry name" value="exo_archaeo"/>
    <property type="match status" value="1"/>
</dbReference>
<feature type="transmembrane region" description="Helical" evidence="8">
    <location>
        <begin position="52"/>
        <end position="70"/>
    </location>
</feature>
<keyword evidence="6 8" id="KW-1133">Transmembrane helix</keyword>
<feature type="transmembrane region" description="Helical" evidence="8">
    <location>
        <begin position="82"/>
        <end position="97"/>
    </location>
</feature>
<feature type="transmembrane region" description="Helical" evidence="8">
    <location>
        <begin position="263"/>
        <end position="283"/>
    </location>
</feature>